<dbReference type="SMART" id="SM00278">
    <property type="entry name" value="HhH1"/>
    <property type="match status" value="3"/>
</dbReference>
<dbReference type="HOGENOM" id="CLU_017729_1_0_7"/>
<keyword evidence="26" id="KW-1185">Reference proteome</keyword>
<evidence type="ECO:0000313" key="25">
    <source>
        <dbReference type="EMBL" id="AEB10399.1"/>
    </source>
</evidence>
<evidence type="ECO:0000313" key="26">
    <source>
        <dbReference type="Proteomes" id="UP000000483"/>
    </source>
</evidence>
<dbReference type="InterPro" id="IPR003141">
    <property type="entry name" value="Pol/His_phosphatase_N"/>
</dbReference>
<dbReference type="STRING" id="880072.Desac_2581"/>
<reference evidence="25 26" key="1">
    <citation type="journal article" date="2011" name="Stand. Genomic Sci.">
        <title>Complete genome sequence of the acetate-degrading sulfate reducer Desulfobacca acetoxidans type strain (ASRB2).</title>
        <authorList>
            <person name="Goker M."/>
            <person name="Teshima H."/>
            <person name="Lapidus A."/>
            <person name="Nolan M."/>
            <person name="Lucas S."/>
            <person name="Hammon N."/>
            <person name="Deshpande S."/>
            <person name="Cheng J.F."/>
            <person name="Tapia R."/>
            <person name="Han C."/>
            <person name="Goodwin L."/>
            <person name="Pitluck S."/>
            <person name="Huntemann M."/>
            <person name="Liolios K."/>
            <person name="Ivanova N."/>
            <person name="Pagani I."/>
            <person name="Mavromatis K."/>
            <person name="Ovchinikova G."/>
            <person name="Pati A."/>
            <person name="Chen A."/>
            <person name="Palaniappan K."/>
            <person name="Land M."/>
            <person name="Hauser L."/>
            <person name="Brambilla E.M."/>
            <person name="Rohde M."/>
            <person name="Spring S."/>
            <person name="Detter J.C."/>
            <person name="Woyke T."/>
            <person name="Bristow J."/>
            <person name="Eisen J.A."/>
            <person name="Markowitz V."/>
            <person name="Hugenholtz P."/>
            <person name="Kyrpides N.C."/>
            <person name="Klenk H.P."/>
        </authorList>
    </citation>
    <scope>NUCLEOTIDE SEQUENCE [LARGE SCALE GENOMIC DNA]</scope>
    <source>
        <strain evidence="26">ATCC 700848 / DSM 11109 / ASRB2</strain>
    </source>
</reference>
<dbReference type="eggNOG" id="COG1387">
    <property type="taxonomic scope" value="Bacteria"/>
</dbReference>
<keyword evidence="8" id="KW-0808">Transferase</keyword>
<feature type="domain" description="Helix-hairpin-helix DNA-binding motif class 1" evidence="22">
    <location>
        <begin position="53"/>
        <end position="72"/>
    </location>
</feature>
<dbReference type="GO" id="GO:0003677">
    <property type="term" value="F:DNA binding"/>
    <property type="evidence" value="ECO:0007669"/>
    <property type="project" value="InterPro"/>
</dbReference>
<evidence type="ECO:0000256" key="4">
    <source>
        <dbReference type="ARBA" id="ARBA00012720"/>
    </source>
</evidence>
<dbReference type="RefSeq" id="WP_013707508.1">
    <property type="nucleotide sequence ID" value="NC_015388.1"/>
</dbReference>
<evidence type="ECO:0000256" key="14">
    <source>
        <dbReference type="ARBA" id="ARBA00023053"/>
    </source>
</evidence>
<name>F2NDQ2_DESAR</name>
<dbReference type="InterPro" id="IPR029398">
    <property type="entry name" value="PolB_thumb"/>
</dbReference>
<dbReference type="InterPro" id="IPR003583">
    <property type="entry name" value="Hlx-hairpin-Hlx_DNA-bd_motif"/>
</dbReference>
<feature type="domain" description="Helix-hairpin-helix DNA-binding motif class 1" evidence="22">
    <location>
        <begin position="93"/>
        <end position="112"/>
    </location>
</feature>
<dbReference type="OrthoDB" id="9808747at2"/>
<evidence type="ECO:0000256" key="3">
    <source>
        <dbReference type="ARBA" id="ARBA00012417"/>
    </source>
</evidence>
<dbReference type="Gene3D" id="1.10.150.20">
    <property type="entry name" value="5' to 3' exonuclease, C-terminal subdomain"/>
    <property type="match status" value="1"/>
</dbReference>
<dbReference type="InterPro" id="IPR002008">
    <property type="entry name" value="DNA_pol_X_beta-like"/>
</dbReference>
<dbReference type="CDD" id="cd00141">
    <property type="entry name" value="NT_POLXc"/>
    <property type="match status" value="1"/>
</dbReference>
<dbReference type="Gene3D" id="1.10.150.110">
    <property type="entry name" value="DNA polymerase beta, N-terminal domain-like"/>
    <property type="match status" value="1"/>
</dbReference>
<dbReference type="InterPro" id="IPR002054">
    <property type="entry name" value="DNA-dir_DNA_pol_X"/>
</dbReference>
<dbReference type="SUPFAM" id="SSF89550">
    <property type="entry name" value="PHP domain-like"/>
    <property type="match status" value="1"/>
</dbReference>
<evidence type="ECO:0000256" key="17">
    <source>
        <dbReference type="ARBA" id="ARBA00035726"/>
    </source>
</evidence>
<dbReference type="SUPFAM" id="SSF81301">
    <property type="entry name" value="Nucleotidyltransferase"/>
    <property type="match status" value="1"/>
</dbReference>
<keyword evidence="13" id="KW-0239">DNA-directed DNA polymerase</keyword>
<dbReference type="SMART" id="SM00483">
    <property type="entry name" value="POLXc"/>
    <property type="match status" value="1"/>
</dbReference>
<comment type="function">
    <text evidence="20">Repair polymerase that plays a key role in base-excision repair. During this process, the damaged base is excised by specific DNA glycosylases, the DNA backbone is nicked at the abasic site by an apurinic/apyrimidic (AP) endonuclease, and POLB removes 5'-deoxyribose-phosphate from the preincised AP site acting as a 5'-deoxyribose-phosphate lyase (5'-dRP lyase); through its DNA polymerase activity, it adds one nucleotide to the 3' end of the arising single-nucleotide gap. Conducts 'gap-filling' DNA synthesis in a stepwise distributive fashion rather than in a processive fashion as for other DNA polymerases. It is also able to cleave sugar-phosphate bonds 3' to an intact AP site, acting as an AP lyase.</text>
</comment>
<keyword evidence="15" id="KW-0234">DNA repair</keyword>
<comment type="subcellular location">
    <subcellularLocation>
        <location evidence="2">Cytoplasm</location>
    </subcellularLocation>
</comment>
<comment type="catalytic activity">
    <reaction evidence="18">
        <text>2'-deoxyribonucleotide-(2'-deoxyribose 5'-phosphate)-2'-deoxyribonucleotide-DNA = a 3'-end 2'-deoxyribonucleotide-(2,3-dehydro-2,3-deoxyribose 5'-phosphate)-DNA + a 5'-end 5'-phospho-2'-deoxyribonucleoside-DNA + H(+)</text>
        <dbReference type="Rhea" id="RHEA:66592"/>
        <dbReference type="Rhea" id="RHEA-COMP:13180"/>
        <dbReference type="Rhea" id="RHEA-COMP:16897"/>
        <dbReference type="Rhea" id="RHEA-COMP:17067"/>
        <dbReference type="ChEBI" id="CHEBI:15378"/>
        <dbReference type="ChEBI" id="CHEBI:136412"/>
        <dbReference type="ChEBI" id="CHEBI:157695"/>
        <dbReference type="ChEBI" id="CHEBI:167181"/>
        <dbReference type="EC" id="4.2.99.18"/>
    </reaction>
</comment>
<keyword evidence="6" id="KW-0488">Methylation</keyword>
<dbReference type="FunFam" id="3.20.20.140:FF:000047">
    <property type="entry name" value="PHP domain-containing protein"/>
    <property type="match status" value="1"/>
</dbReference>
<evidence type="ECO:0000256" key="15">
    <source>
        <dbReference type="ARBA" id="ARBA00023204"/>
    </source>
</evidence>
<evidence type="ECO:0000256" key="8">
    <source>
        <dbReference type="ARBA" id="ARBA00022679"/>
    </source>
</evidence>
<dbReference type="GO" id="GO:0042578">
    <property type="term" value="F:phosphoric ester hydrolase activity"/>
    <property type="evidence" value="ECO:0007669"/>
    <property type="project" value="TreeGrafter"/>
</dbReference>
<feature type="domain" description="Helix-hairpin-helix DNA-binding motif class 1" evidence="22">
    <location>
        <begin position="128"/>
        <end position="147"/>
    </location>
</feature>
<dbReference type="InterPro" id="IPR022311">
    <property type="entry name" value="PolX-like"/>
</dbReference>
<evidence type="ECO:0000259" key="24">
    <source>
        <dbReference type="SMART" id="SM00483"/>
    </source>
</evidence>
<dbReference type="CDD" id="cd07436">
    <property type="entry name" value="PHP_PolX"/>
    <property type="match status" value="1"/>
</dbReference>
<evidence type="ECO:0000259" key="22">
    <source>
        <dbReference type="SMART" id="SM00278"/>
    </source>
</evidence>
<keyword evidence="9" id="KW-0548">Nucleotidyltransferase</keyword>
<dbReference type="AlphaFoldDB" id="F2NDQ2"/>
<dbReference type="Gene3D" id="3.30.210.10">
    <property type="entry name" value="DNA polymerase, thumb domain"/>
    <property type="match status" value="1"/>
</dbReference>
<dbReference type="Pfam" id="PF14520">
    <property type="entry name" value="HHH_5"/>
    <property type="match status" value="1"/>
</dbReference>
<dbReference type="PRINTS" id="PR00870">
    <property type="entry name" value="DNAPOLXBETA"/>
</dbReference>
<keyword evidence="14" id="KW-0915">Sodium</keyword>
<dbReference type="EMBL" id="CP002629">
    <property type="protein sequence ID" value="AEB10399.1"/>
    <property type="molecule type" value="Genomic_DNA"/>
</dbReference>
<evidence type="ECO:0000256" key="19">
    <source>
        <dbReference type="ARBA" id="ARBA00044678"/>
    </source>
</evidence>
<comment type="cofactor">
    <cofactor evidence="1">
        <name>Mg(2+)</name>
        <dbReference type="ChEBI" id="CHEBI:18420"/>
    </cofactor>
</comment>
<evidence type="ECO:0000256" key="11">
    <source>
        <dbReference type="ARBA" id="ARBA00022763"/>
    </source>
</evidence>
<keyword evidence="7" id="KW-0237">DNA synthesis</keyword>
<comment type="catalytic activity">
    <reaction evidence="21">
        <text>DNA(n) + a 2'-deoxyribonucleoside 5'-triphosphate = DNA(n+1) + diphosphate</text>
        <dbReference type="Rhea" id="RHEA:22508"/>
        <dbReference type="Rhea" id="RHEA-COMP:17339"/>
        <dbReference type="Rhea" id="RHEA-COMP:17340"/>
        <dbReference type="ChEBI" id="CHEBI:33019"/>
        <dbReference type="ChEBI" id="CHEBI:61560"/>
        <dbReference type="ChEBI" id="CHEBI:173112"/>
        <dbReference type="EC" id="2.7.7.7"/>
    </reaction>
</comment>
<evidence type="ECO:0000256" key="16">
    <source>
        <dbReference type="ARBA" id="ARBA00035717"/>
    </source>
</evidence>
<evidence type="ECO:0000256" key="20">
    <source>
        <dbReference type="ARBA" id="ARBA00045548"/>
    </source>
</evidence>
<evidence type="ECO:0000256" key="9">
    <source>
        <dbReference type="ARBA" id="ARBA00022695"/>
    </source>
</evidence>
<accession>F2NDQ2</accession>
<evidence type="ECO:0000256" key="6">
    <source>
        <dbReference type="ARBA" id="ARBA00022481"/>
    </source>
</evidence>
<dbReference type="InterPro" id="IPR004013">
    <property type="entry name" value="PHP_dom"/>
</dbReference>
<protein>
    <recommendedName>
        <fullName evidence="5">DNA polymerase beta</fullName>
        <ecNumber evidence="3">2.7.7.7</ecNumber>
        <ecNumber evidence="4">4.2.99.18</ecNumber>
    </recommendedName>
    <alternativeName>
        <fullName evidence="16">5'-deoxyribose-phosphate lyase</fullName>
    </alternativeName>
    <alternativeName>
        <fullName evidence="17">AP lyase</fullName>
    </alternativeName>
</protein>
<evidence type="ECO:0000256" key="21">
    <source>
        <dbReference type="ARBA" id="ARBA00049244"/>
    </source>
</evidence>
<dbReference type="NCBIfam" id="NF006375">
    <property type="entry name" value="PRK08609.1"/>
    <property type="match status" value="1"/>
</dbReference>
<evidence type="ECO:0000256" key="5">
    <source>
        <dbReference type="ARBA" id="ARBA00020020"/>
    </source>
</evidence>
<proteinExistence type="predicted"/>
<evidence type="ECO:0000256" key="18">
    <source>
        <dbReference type="ARBA" id="ARBA00044632"/>
    </source>
</evidence>
<dbReference type="Gene3D" id="3.20.20.140">
    <property type="entry name" value="Metal-dependent hydrolases"/>
    <property type="match status" value="1"/>
</dbReference>
<dbReference type="InterPro" id="IPR010996">
    <property type="entry name" value="HHH_MUS81"/>
</dbReference>
<dbReference type="eggNOG" id="COG1796">
    <property type="taxonomic scope" value="Bacteria"/>
</dbReference>
<dbReference type="GO" id="GO:0006281">
    <property type="term" value="P:DNA repair"/>
    <property type="evidence" value="ECO:0007669"/>
    <property type="project" value="UniProtKB-KW"/>
</dbReference>
<dbReference type="InterPro" id="IPR047967">
    <property type="entry name" value="PolX_PHP"/>
</dbReference>
<comment type="catalytic activity">
    <reaction evidence="19">
        <text>a 5'-end 2'-deoxyribose-2'-deoxyribonucleotide-DNA = (2E,4S)-4-hydroxypenten-2-al-5-phosphate + a 5'-end 5'-phospho-2'-deoxyribonucleoside-DNA + H(+)</text>
        <dbReference type="Rhea" id="RHEA:76255"/>
        <dbReference type="Rhea" id="RHEA-COMP:13180"/>
        <dbReference type="Rhea" id="RHEA-COMP:18657"/>
        <dbReference type="ChEBI" id="CHEBI:15378"/>
        <dbReference type="ChEBI" id="CHEBI:136412"/>
        <dbReference type="ChEBI" id="CHEBI:195194"/>
        <dbReference type="ChEBI" id="CHEBI:195195"/>
    </reaction>
</comment>
<dbReference type="InterPro" id="IPR027421">
    <property type="entry name" value="DNA_pol_lamdba_lyase_dom_sf"/>
</dbReference>
<evidence type="ECO:0000256" key="2">
    <source>
        <dbReference type="ARBA" id="ARBA00004496"/>
    </source>
</evidence>
<dbReference type="Pfam" id="PF14791">
    <property type="entry name" value="DNA_pol_B_thumb"/>
    <property type="match status" value="1"/>
</dbReference>
<reference evidence="26" key="2">
    <citation type="submission" date="2011-03" db="EMBL/GenBank/DDBJ databases">
        <title>The complete genome of Desulfobacca acetoxidans DSM 11109.</title>
        <authorList>
            <consortium name="US DOE Joint Genome Institute (JGI-PGF)"/>
            <person name="Lucas S."/>
            <person name="Copeland A."/>
            <person name="Lapidus A."/>
            <person name="Bruce D."/>
            <person name="Goodwin L."/>
            <person name="Pitluck S."/>
            <person name="Peters L."/>
            <person name="Kyrpides N."/>
            <person name="Mavromatis K."/>
            <person name="Ivanova N."/>
            <person name="Ovchinnikova G."/>
            <person name="Teshima H."/>
            <person name="Detter J.C."/>
            <person name="Han C."/>
            <person name="Land M."/>
            <person name="Hauser L."/>
            <person name="Markowitz V."/>
            <person name="Cheng J.-F."/>
            <person name="Hugenholtz P."/>
            <person name="Woyke T."/>
            <person name="Wu D."/>
            <person name="Spring S."/>
            <person name="Schueler E."/>
            <person name="Brambilla E."/>
            <person name="Klenk H.-P."/>
            <person name="Eisen J.A."/>
        </authorList>
    </citation>
    <scope>NUCLEOTIDE SEQUENCE [LARGE SCALE GENOMIC DNA]</scope>
    <source>
        <strain evidence="26">ATCC 700848 / DSM 11109 / ASRB2</strain>
    </source>
</reference>
<dbReference type="Pfam" id="PF14716">
    <property type="entry name" value="HHH_8"/>
    <property type="match status" value="1"/>
</dbReference>
<evidence type="ECO:0000256" key="10">
    <source>
        <dbReference type="ARBA" id="ARBA00022705"/>
    </source>
</evidence>
<dbReference type="GO" id="GO:0008270">
    <property type="term" value="F:zinc ion binding"/>
    <property type="evidence" value="ECO:0007669"/>
    <property type="project" value="TreeGrafter"/>
</dbReference>
<dbReference type="GO" id="GO:0003887">
    <property type="term" value="F:DNA-directed DNA polymerase activity"/>
    <property type="evidence" value="ECO:0007669"/>
    <property type="project" value="UniProtKB-KW"/>
</dbReference>
<dbReference type="SUPFAM" id="SSF47802">
    <property type="entry name" value="DNA polymerase beta, N-terminal domain-like"/>
    <property type="match status" value="1"/>
</dbReference>
<dbReference type="Proteomes" id="UP000000483">
    <property type="component" value="Chromosome"/>
</dbReference>
<sequence>MKNHEIARIFQVIAEYLEMEGVRFKPYAYQKAALTLENLKDSVEDIYNQGGLKGLKAIPGVGESIAQKIEEYLNTGKIEYYEEFRRKLPIDLDALIAVEGMGPKKAKMLFEKLGITNLTELEEAARSHKIAPLKGFGDKTEANIIEGIEFVKKSTGRFLLGEVLPLADRVLATLRALPEVQRADVAGSLRRMKETIGDLDFLAISSQPEKVMDFFVSQPEVVKVYGRGQTKSSVRLRQGVDMDLRVIPPGSYGAALQYFSGSKEHNIALRQIAIDKDYKLNEYGLFEGDRMIAGATEEEVYAKLGLPWIPPELREDRGEIQAAQAGTLPTLIRLEDIRGDLHVHSAWDGGVNSIAEIAQAAMALGYEYVGISDHTQFLRIEHGLDEKQLRQRNREIDALNEKLRRAGKHFTVLKGCEANIMNDGSIDITDEVLAELDYVIAGIHSTFRMPRVEMMARLRTAMNNPHVDIIAHPTGRILKKREEYEVAVGELLKIARETGTILEINSYPERLDLGDSNILAAKRTGVKMIINTDAHHIDQLRYLPYGIAQARRGWAEKDDIVNAWGLKKFLEFMKPGR</sequence>
<dbReference type="SMART" id="SM00481">
    <property type="entry name" value="POLIIIAc"/>
    <property type="match status" value="1"/>
</dbReference>
<dbReference type="InterPro" id="IPR037160">
    <property type="entry name" value="DNA_Pol_thumb_sf"/>
</dbReference>
<evidence type="ECO:0000259" key="23">
    <source>
        <dbReference type="SMART" id="SM00481"/>
    </source>
</evidence>
<gene>
    <name evidence="25" type="ordered locus">Desac_2581</name>
</gene>
<evidence type="ECO:0000256" key="12">
    <source>
        <dbReference type="ARBA" id="ARBA00022843"/>
    </source>
</evidence>
<dbReference type="InterPro" id="IPR016195">
    <property type="entry name" value="Pol/histidinol_Pase-like"/>
</dbReference>
<keyword evidence="10" id="KW-0235">DNA replication</keyword>
<evidence type="ECO:0000256" key="7">
    <source>
        <dbReference type="ARBA" id="ARBA00022634"/>
    </source>
</evidence>
<feature type="domain" description="DNA-directed DNA polymerase X" evidence="24">
    <location>
        <begin position="1"/>
        <end position="315"/>
    </location>
</feature>
<dbReference type="GO" id="GO:0140078">
    <property type="term" value="F:class I DNA-(apurinic or apyrimidinic site) endonuclease activity"/>
    <property type="evidence" value="ECO:0007669"/>
    <property type="project" value="UniProtKB-EC"/>
</dbReference>
<dbReference type="Pfam" id="PF02811">
    <property type="entry name" value="PHP"/>
    <property type="match status" value="1"/>
</dbReference>
<dbReference type="InterPro" id="IPR043519">
    <property type="entry name" value="NT_sf"/>
</dbReference>
<dbReference type="PANTHER" id="PTHR36928">
    <property type="entry name" value="PHOSPHATASE YCDX-RELATED"/>
    <property type="match status" value="1"/>
</dbReference>
<evidence type="ECO:0000256" key="13">
    <source>
        <dbReference type="ARBA" id="ARBA00022932"/>
    </source>
</evidence>
<feature type="domain" description="Polymerase/histidinol phosphatase N-terminal" evidence="23">
    <location>
        <begin position="339"/>
        <end position="422"/>
    </location>
</feature>
<evidence type="ECO:0000256" key="1">
    <source>
        <dbReference type="ARBA" id="ARBA00001946"/>
    </source>
</evidence>
<dbReference type="KEGG" id="dao:Desac_2581"/>
<keyword evidence="12" id="KW-0832">Ubl conjugation</keyword>
<dbReference type="Gene3D" id="3.30.460.10">
    <property type="entry name" value="Beta Polymerase, domain 2"/>
    <property type="match status" value="1"/>
</dbReference>
<dbReference type="EC" id="4.2.99.18" evidence="4"/>
<organism evidence="25 26">
    <name type="scientific">Desulfobacca acetoxidans (strain ATCC 700848 / DSM 11109 / ASRB2)</name>
    <dbReference type="NCBI Taxonomy" id="880072"/>
    <lineage>
        <taxon>Bacteria</taxon>
        <taxon>Pseudomonadati</taxon>
        <taxon>Thermodesulfobacteriota</taxon>
        <taxon>Desulfobaccia</taxon>
        <taxon>Desulfobaccales</taxon>
        <taxon>Desulfobaccaceae</taxon>
        <taxon>Desulfobacca</taxon>
    </lineage>
</organism>
<dbReference type="GO" id="GO:0005829">
    <property type="term" value="C:cytosol"/>
    <property type="evidence" value="ECO:0007669"/>
    <property type="project" value="TreeGrafter"/>
</dbReference>
<dbReference type="PIRSF" id="PIRSF005047">
    <property type="entry name" value="UCP005047_YshC"/>
    <property type="match status" value="1"/>
</dbReference>
<dbReference type="PANTHER" id="PTHR36928:SF1">
    <property type="entry name" value="PHOSPHATASE YCDX-RELATED"/>
    <property type="match status" value="1"/>
</dbReference>
<dbReference type="InterPro" id="IPR050243">
    <property type="entry name" value="PHP_phosphatase"/>
</dbReference>
<keyword evidence="11" id="KW-0227">DNA damage</keyword>
<dbReference type="EC" id="2.7.7.7" evidence="3"/>